<organism evidence="4 5">
    <name type="scientific">Mytilus galloprovincialis</name>
    <name type="common">Mediterranean mussel</name>
    <dbReference type="NCBI Taxonomy" id="29158"/>
    <lineage>
        <taxon>Eukaryota</taxon>
        <taxon>Metazoa</taxon>
        <taxon>Spiralia</taxon>
        <taxon>Lophotrochozoa</taxon>
        <taxon>Mollusca</taxon>
        <taxon>Bivalvia</taxon>
        <taxon>Autobranchia</taxon>
        <taxon>Pteriomorphia</taxon>
        <taxon>Mytilida</taxon>
        <taxon>Mytiloidea</taxon>
        <taxon>Mytilidae</taxon>
        <taxon>Mytilinae</taxon>
        <taxon>Mytilus</taxon>
    </lineage>
</organism>
<keyword evidence="3" id="KW-0067">ATP-binding</keyword>
<dbReference type="InterPro" id="IPR043129">
    <property type="entry name" value="ATPase_NBD"/>
</dbReference>
<dbReference type="EMBL" id="KV592945">
    <property type="protein sequence ID" value="OPL21299.1"/>
    <property type="molecule type" value="Genomic_DNA"/>
</dbReference>
<comment type="caution">
    <text evidence="4">The sequence shown here is derived from an EMBL/GenBank/DDBJ whole genome shotgun (WGS) entry which is preliminary data.</text>
</comment>
<dbReference type="AlphaFoldDB" id="A0A3L5TQ41"/>
<proteinExistence type="inferred from homology"/>
<evidence type="ECO:0000256" key="2">
    <source>
        <dbReference type="ARBA" id="ARBA00022741"/>
    </source>
</evidence>
<dbReference type="SMR" id="A0A3L5TQ41"/>
<evidence type="ECO:0000256" key="1">
    <source>
        <dbReference type="ARBA" id="ARBA00007381"/>
    </source>
</evidence>
<dbReference type="GO" id="GO:0140662">
    <property type="term" value="F:ATP-dependent protein folding chaperone"/>
    <property type="evidence" value="ECO:0007669"/>
    <property type="project" value="InterPro"/>
</dbReference>
<name>A0A3L5TQ41_MYTGA</name>
<evidence type="ECO:0000313" key="5">
    <source>
        <dbReference type="Proteomes" id="UP000266721"/>
    </source>
</evidence>
<evidence type="ECO:0000256" key="3">
    <source>
        <dbReference type="ARBA" id="ARBA00022840"/>
    </source>
</evidence>
<accession>A0A3L5TQ41</accession>
<dbReference type="PANTHER" id="PTHR14187">
    <property type="entry name" value="ALPHA KINASE/ELONGATION FACTOR 2 KINASE"/>
    <property type="match status" value="1"/>
</dbReference>
<keyword evidence="5" id="KW-1185">Reference proteome</keyword>
<dbReference type="SUPFAM" id="SSF53067">
    <property type="entry name" value="Actin-like ATPase domain"/>
    <property type="match status" value="1"/>
</dbReference>
<dbReference type="Pfam" id="PF00012">
    <property type="entry name" value="HSP70"/>
    <property type="match status" value="1"/>
</dbReference>
<comment type="similarity">
    <text evidence="1">Belongs to the heat shock protein 70 family.</text>
</comment>
<feature type="non-terminal residue" evidence="4">
    <location>
        <position position="1"/>
    </location>
</feature>
<sequence>MANSSSSKENALIVVALDFGTTYSGWAYSVRHDFKENRSSIKTKGGWKSGDGQVTDKTPTVVLFTPENEFHSFGYDAESKYAELVDDDEATGWKYFKRFKMALFSDETNQTARKLSRRQMMKDVNGHKLESLKVVSECLKFLKDDFLKTLLENVNFVEMKDIHWVLTVPAIWSDQAKQFMRQAANQAGIEDGLLSLAYEPEAAAIYCKDITLQKKVDGPVGSLETFDSGHQFLVLDCG</sequence>
<dbReference type="InterPro" id="IPR013126">
    <property type="entry name" value="Hsp_70_fam"/>
</dbReference>
<dbReference type="Gene3D" id="3.30.420.40">
    <property type="match status" value="1"/>
</dbReference>
<dbReference type="PANTHER" id="PTHR14187:SF5">
    <property type="entry name" value="HEAT SHOCK 70 KDA PROTEIN 12A"/>
    <property type="match status" value="1"/>
</dbReference>
<dbReference type="Proteomes" id="UP000266721">
    <property type="component" value="Unassembled WGS sequence"/>
</dbReference>
<evidence type="ECO:0000313" key="4">
    <source>
        <dbReference type="EMBL" id="OPL21299.1"/>
    </source>
</evidence>
<feature type="non-terminal residue" evidence="4">
    <location>
        <position position="238"/>
    </location>
</feature>
<reference evidence="4 5" key="1">
    <citation type="journal article" date="2016" name="PLoS ONE">
        <title>A First Insight into the Genome of the Filter-Feeder Mussel Mytilus galloprovincialis.</title>
        <authorList>
            <person name="Murgarella M."/>
            <person name="Puiu D."/>
            <person name="Novoa B."/>
            <person name="Figueras A."/>
            <person name="Posada D."/>
            <person name="Canchaya C."/>
        </authorList>
    </citation>
    <scope>NUCLEOTIDE SEQUENCE [LARGE SCALE GENOMIC DNA]</scope>
    <source>
        <tissue evidence="4">Muscle</tissue>
    </source>
</reference>
<dbReference type="GO" id="GO:0005524">
    <property type="term" value="F:ATP binding"/>
    <property type="evidence" value="ECO:0007669"/>
    <property type="project" value="UniProtKB-KW"/>
</dbReference>
<keyword evidence="2" id="KW-0547">Nucleotide-binding</keyword>
<gene>
    <name evidence="4" type="ORF">AM593_01035</name>
</gene>
<protein>
    <submittedName>
        <fullName evidence="4">Uncharacterized protein</fullName>
    </submittedName>
</protein>